<feature type="region of interest" description="Disordered" evidence="1">
    <location>
        <begin position="1"/>
        <end position="21"/>
    </location>
</feature>
<accession>A0ABP3Z712</accession>
<evidence type="ECO:0000256" key="1">
    <source>
        <dbReference type="SAM" id="MobiDB-lite"/>
    </source>
</evidence>
<gene>
    <name evidence="2" type="ORF">GCM10009560_11730</name>
</gene>
<protein>
    <submittedName>
        <fullName evidence="2">Uncharacterized protein</fullName>
    </submittedName>
</protein>
<dbReference type="EMBL" id="BAAAHQ010000004">
    <property type="protein sequence ID" value="GAA0916507.1"/>
    <property type="molecule type" value="Genomic_DNA"/>
</dbReference>
<evidence type="ECO:0000313" key="2">
    <source>
        <dbReference type="EMBL" id="GAA0916507.1"/>
    </source>
</evidence>
<dbReference type="Proteomes" id="UP001501578">
    <property type="component" value="Unassembled WGS sequence"/>
</dbReference>
<sequence>MSEPDLDTLPDVDVPDSLPEGGNLDTTVTLFTADVCLRFNGRSWKTLTVSAPGPDEIADLMNQYVLRLNAVLVSRGYPPGLATWGPGACP</sequence>
<proteinExistence type="predicted"/>
<evidence type="ECO:0000313" key="3">
    <source>
        <dbReference type="Proteomes" id="UP001501578"/>
    </source>
</evidence>
<name>A0ABP3Z712_9ACTN</name>
<feature type="compositionally biased region" description="Acidic residues" evidence="1">
    <location>
        <begin position="1"/>
        <end position="14"/>
    </location>
</feature>
<comment type="caution">
    <text evidence="2">The sequence shown here is derived from an EMBL/GenBank/DDBJ whole genome shotgun (WGS) entry which is preliminary data.</text>
</comment>
<reference evidence="3" key="1">
    <citation type="journal article" date="2019" name="Int. J. Syst. Evol. Microbiol.">
        <title>The Global Catalogue of Microorganisms (GCM) 10K type strain sequencing project: providing services to taxonomists for standard genome sequencing and annotation.</title>
        <authorList>
            <consortium name="The Broad Institute Genomics Platform"/>
            <consortium name="The Broad Institute Genome Sequencing Center for Infectious Disease"/>
            <person name="Wu L."/>
            <person name="Ma J."/>
        </authorList>
    </citation>
    <scope>NUCLEOTIDE SEQUENCE [LARGE SCALE GENOMIC DNA]</scope>
    <source>
        <strain evidence="3">JCM 11136</strain>
    </source>
</reference>
<keyword evidence="3" id="KW-1185">Reference proteome</keyword>
<organism evidence="2 3">
    <name type="scientific">Nonomuraea longicatena</name>
    <dbReference type="NCBI Taxonomy" id="83682"/>
    <lineage>
        <taxon>Bacteria</taxon>
        <taxon>Bacillati</taxon>
        <taxon>Actinomycetota</taxon>
        <taxon>Actinomycetes</taxon>
        <taxon>Streptosporangiales</taxon>
        <taxon>Streptosporangiaceae</taxon>
        <taxon>Nonomuraea</taxon>
    </lineage>
</organism>
<dbReference type="RefSeq" id="WP_343948659.1">
    <property type="nucleotide sequence ID" value="NZ_BAAAHQ010000004.1"/>
</dbReference>